<dbReference type="Proteomes" id="UP000243459">
    <property type="component" value="Chromosome 7"/>
</dbReference>
<keyword evidence="2" id="KW-1185">Reference proteome</keyword>
<evidence type="ECO:0000313" key="2">
    <source>
        <dbReference type="Proteomes" id="UP000243459"/>
    </source>
</evidence>
<name>A0A5P1EA29_ASPOF</name>
<protein>
    <submittedName>
        <fullName evidence="1">Uncharacterized protein</fullName>
    </submittedName>
</protein>
<gene>
    <name evidence="1" type="ORF">A4U43_C07F7580</name>
</gene>
<evidence type="ECO:0000313" key="1">
    <source>
        <dbReference type="EMBL" id="ONK62735.1"/>
    </source>
</evidence>
<sequence>MTPVSRTLVETWRGEVLSSRAKMVEGKEGGGSMGPSDSSDSVIGPVACLRTMRALQVAGIPMDAIQGRACIGAIFTTCGVTRNEDNFFEILSGFHWSHCNSADPVMALFLGE</sequence>
<dbReference type="AlphaFoldDB" id="A0A5P1EA29"/>
<organism evidence="1 2">
    <name type="scientific">Asparagus officinalis</name>
    <name type="common">Garden asparagus</name>
    <dbReference type="NCBI Taxonomy" id="4686"/>
    <lineage>
        <taxon>Eukaryota</taxon>
        <taxon>Viridiplantae</taxon>
        <taxon>Streptophyta</taxon>
        <taxon>Embryophyta</taxon>
        <taxon>Tracheophyta</taxon>
        <taxon>Spermatophyta</taxon>
        <taxon>Magnoliopsida</taxon>
        <taxon>Liliopsida</taxon>
        <taxon>Asparagales</taxon>
        <taxon>Asparagaceae</taxon>
        <taxon>Asparagoideae</taxon>
        <taxon>Asparagus</taxon>
    </lineage>
</organism>
<reference evidence="2" key="1">
    <citation type="journal article" date="2017" name="Nat. Commun.">
        <title>The asparagus genome sheds light on the origin and evolution of a young Y chromosome.</title>
        <authorList>
            <person name="Harkess A."/>
            <person name="Zhou J."/>
            <person name="Xu C."/>
            <person name="Bowers J.E."/>
            <person name="Van der Hulst R."/>
            <person name="Ayyampalayam S."/>
            <person name="Mercati F."/>
            <person name="Riccardi P."/>
            <person name="McKain M.R."/>
            <person name="Kakrana A."/>
            <person name="Tang H."/>
            <person name="Ray J."/>
            <person name="Groenendijk J."/>
            <person name="Arikit S."/>
            <person name="Mathioni S.M."/>
            <person name="Nakano M."/>
            <person name="Shan H."/>
            <person name="Telgmann-Rauber A."/>
            <person name="Kanno A."/>
            <person name="Yue Z."/>
            <person name="Chen H."/>
            <person name="Li W."/>
            <person name="Chen Y."/>
            <person name="Xu X."/>
            <person name="Zhang Y."/>
            <person name="Luo S."/>
            <person name="Chen H."/>
            <person name="Gao J."/>
            <person name="Mao Z."/>
            <person name="Pires J.C."/>
            <person name="Luo M."/>
            <person name="Kudrna D."/>
            <person name="Wing R.A."/>
            <person name="Meyers B.C."/>
            <person name="Yi K."/>
            <person name="Kong H."/>
            <person name="Lavrijsen P."/>
            <person name="Sunseri F."/>
            <person name="Falavigna A."/>
            <person name="Ye Y."/>
            <person name="Leebens-Mack J.H."/>
            <person name="Chen G."/>
        </authorList>
    </citation>
    <scope>NUCLEOTIDE SEQUENCE [LARGE SCALE GENOMIC DNA]</scope>
    <source>
        <strain evidence="2">cv. DH0086</strain>
    </source>
</reference>
<proteinExistence type="predicted"/>
<dbReference type="EMBL" id="CM007387">
    <property type="protein sequence ID" value="ONK62735.1"/>
    <property type="molecule type" value="Genomic_DNA"/>
</dbReference>
<dbReference type="Gramene" id="ONK62735">
    <property type="protein sequence ID" value="ONK62735"/>
    <property type="gene ID" value="A4U43_C07F7580"/>
</dbReference>
<accession>A0A5P1EA29</accession>